<proteinExistence type="predicted"/>
<evidence type="ECO:0000313" key="1">
    <source>
        <dbReference type="EMBL" id="NNM72087.1"/>
    </source>
</evidence>
<name>A0A849I7V0_9HYPH</name>
<dbReference type="Proteomes" id="UP000564885">
    <property type="component" value="Unassembled WGS sequence"/>
</dbReference>
<dbReference type="AlphaFoldDB" id="A0A849I7V0"/>
<dbReference type="RefSeq" id="WP_171217589.1">
    <property type="nucleotide sequence ID" value="NZ_JABEPP010000002.1"/>
</dbReference>
<gene>
    <name evidence="1" type="ORF">HJG44_06725</name>
</gene>
<reference evidence="1 2" key="1">
    <citation type="submission" date="2020-04" db="EMBL/GenBank/DDBJ databases">
        <title>Enterovirga sp. isolate from soil.</title>
        <authorList>
            <person name="Chea S."/>
            <person name="Kim D.-U."/>
        </authorList>
    </citation>
    <scope>NUCLEOTIDE SEQUENCE [LARGE SCALE GENOMIC DNA]</scope>
    <source>
        <strain evidence="1 2">DB1703</strain>
    </source>
</reference>
<protein>
    <submittedName>
        <fullName evidence="1">Uncharacterized protein</fullName>
    </submittedName>
</protein>
<accession>A0A849I7V0</accession>
<evidence type="ECO:0000313" key="2">
    <source>
        <dbReference type="Proteomes" id="UP000564885"/>
    </source>
</evidence>
<comment type="caution">
    <text evidence="1">The sequence shown here is derived from an EMBL/GenBank/DDBJ whole genome shotgun (WGS) entry which is preliminary data.</text>
</comment>
<dbReference type="EMBL" id="JABEPP010000002">
    <property type="protein sequence ID" value="NNM72087.1"/>
    <property type="molecule type" value="Genomic_DNA"/>
</dbReference>
<keyword evidence="2" id="KW-1185">Reference proteome</keyword>
<sequence>MKEACIELDDVVGLVHEYLITIYARRPQQGLDWETPEGRWLRLAKKPPRQLNPDELARFDVIASIELEGLKARRDGIRWKNLFFDSPELQAIRRFAGAHGARKEQPTLVDARIGLRDVGVLYVTDPRPEHKGREIAVPCLKRAARGRTHWQHHVVNKLLNDARRSATDDAQYAEAVETLFKRSLGFMGVDLKDGRKPPRKARNAAAAMRFAGVLVDGPSVHANSRIERDLARMDLLAEIGGATAAATGDGGSVASPVDDGIDEDWAVDEILMDDDEGEEAIG</sequence>
<organism evidence="1 2">
    <name type="scientific">Enterovirga aerilata</name>
    <dbReference type="NCBI Taxonomy" id="2730920"/>
    <lineage>
        <taxon>Bacteria</taxon>
        <taxon>Pseudomonadati</taxon>
        <taxon>Pseudomonadota</taxon>
        <taxon>Alphaproteobacteria</taxon>
        <taxon>Hyphomicrobiales</taxon>
        <taxon>Methylobacteriaceae</taxon>
        <taxon>Enterovirga</taxon>
    </lineage>
</organism>